<name>A0A923M5I5_9BURK</name>
<dbReference type="EMBL" id="JACORU010000001">
    <property type="protein sequence ID" value="MBC5763209.1"/>
    <property type="molecule type" value="Genomic_DNA"/>
</dbReference>
<dbReference type="Proteomes" id="UP000596827">
    <property type="component" value="Unassembled WGS sequence"/>
</dbReference>
<dbReference type="RefSeq" id="WP_187079667.1">
    <property type="nucleotide sequence ID" value="NZ_JACORU010000001.1"/>
</dbReference>
<gene>
    <name evidence="1" type="ORF">H8R02_02020</name>
</gene>
<evidence type="ECO:0000313" key="2">
    <source>
        <dbReference type="Proteomes" id="UP000596827"/>
    </source>
</evidence>
<organism evidence="1 2">
    <name type="scientific">Ramlibacter albus</name>
    <dbReference type="NCBI Taxonomy" id="2079448"/>
    <lineage>
        <taxon>Bacteria</taxon>
        <taxon>Pseudomonadati</taxon>
        <taxon>Pseudomonadota</taxon>
        <taxon>Betaproteobacteria</taxon>
        <taxon>Burkholderiales</taxon>
        <taxon>Comamonadaceae</taxon>
        <taxon>Ramlibacter</taxon>
    </lineage>
</organism>
<proteinExistence type="predicted"/>
<dbReference type="AlphaFoldDB" id="A0A923M5I5"/>
<reference evidence="1" key="1">
    <citation type="submission" date="2020-08" db="EMBL/GenBank/DDBJ databases">
        <title>Ramlibacter sp. GTP1 16S ribosomal RNA gene genome sequencing and assembly.</title>
        <authorList>
            <person name="Kang M."/>
        </authorList>
    </citation>
    <scope>NUCLEOTIDE SEQUENCE</scope>
    <source>
        <strain evidence="1">GTP1</strain>
    </source>
</reference>
<sequence length="181" mass="20729">MPKHYVLPIDSNGNGLFPIKQRLNPYTNESWFCGGCPQLFGGTDQGGMMETLYRETQEESHLKVDLTGDDIFYHLVHTHGEMSFYVCTKFAYNPDAYFPKLLSKQNKYRETTGEIFTIDMSDVPTDTRQNAAVRWVEQYHVRSGGRRPPELSIAQLMLSETAEAFRLAAETYQSGDLRFPI</sequence>
<evidence type="ECO:0008006" key="3">
    <source>
        <dbReference type="Google" id="ProtNLM"/>
    </source>
</evidence>
<comment type="caution">
    <text evidence="1">The sequence shown here is derived from an EMBL/GenBank/DDBJ whole genome shotgun (WGS) entry which is preliminary data.</text>
</comment>
<protein>
    <recommendedName>
        <fullName evidence="3">NUDIX hydrolase</fullName>
    </recommendedName>
</protein>
<evidence type="ECO:0000313" key="1">
    <source>
        <dbReference type="EMBL" id="MBC5763209.1"/>
    </source>
</evidence>
<accession>A0A923M5I5</accession>
<keyword evidence="2" id="KW-1185">Reference proteome</keyword>